<dbReference type="EMBL" id="CP094298">
    <property type="protein sequence ID" value="UNZ04885.1"/>
    <property type="molecule type" value="Genomic_DNA"/>
</dbReference>
<evidence type="ECO:0000313" key="3">
    <source>
        <dbReference type="Proteomes" id="UP000829494"/>
    </source>
</evidence>
<feature type="region of interest" description="Disordered" evidence="1">
    <location>
        <begin position="291"/>
        <end position="310"/>
    </location>
</feature>
<accession>A0ABY3Z4I4</accession>
<evidence type="ECO:0008006" key="4">
    <source>
        <dbReference type="Google" id="ProtNLM"/>
    </source>
</evidence>
<sequence>MDEKQPSVPERVRGVVRRYTTGLCKIGGSRPLRFTIIGNHLAQHRGLSATAIGIATYVQSLPDGTPVDIRTLARRFPEGRDRISAALRELEKYGYIKRVKERLESGTFVTVTYSYANPEPAQEPAAGGTPAACETASAPRLPGQRPPKQRKRLRAPGPRAAPPPTPPTPPRPPTDPPPPAAPQPPPAAVALLADLRKDDPRLLLSTRDVRRLAPDAAVWLEHGASPEAARRILSADLPETLHNPAAFIAHRLRELLPPPLPRAPEPPRALPMQNCPDCDHAFRAAEPGLCNPCRREREAPSEADEPHSRE</sequence>
<dbReference type="Proteomes" id="UP000829494">
    <property type="component" value="Chromosome"/>
</dbReference>
<feature type="region of interest" description="Disordered" evidence="1">
    <location>
        <begin position="120"/>
        <end position="186"/>
    </location>
</feature>
<feature type="compositionally biased region" description="Pro residues" evidence="1">
    <location>
        <begin position="159"/>
        <end position="186"/>
    </location>
</feature>
<organism evidence="2 3">
    <name type="scientific">Streptomyces rimosus subsp. rimosus</name>
    <dbReference type="NCBI Taxonomy" id="132474"/>
    <lineage>
        <taxon>Bacteria</taxon>
        <taxon>Bacillati</taxon>
        <taxon>Actinomycetota</taxon>
        <taxon>Actinomycetes</taxon>
        <taxon>Kitasatosporales</taxon>
        <taxon>Streptomycetaceae</taxon>
        <taxon>Streptomyces</taxon>
    </lineage>
</organism>
<gene>
    <name evidence="2" type="ORF">SRIMR7_22295</name>
</gene>
<evidence type="ECO:0000313" key="2">
    <source>
        <dbReference type="EMBL" id="UNZ04885.1"/>
    </source>
</evidence>
<proteinExistence type="predicted"/>
<evidence type="ECO:0000256" key="1">
    <source>
        <dbReference type="SAM" id="MobiDB-lite"/>
    </source>
</evidence>
<protein>
    <recommendedName>
        <fullName evidence="4">DNA-binding protein</fullName>
    </recommendedName>
</protein>
<keyword evidence="3" id="KW-1185">Reference proteome</keyword>
<reference evidence="2 3" key="1">
    <citation type="submission" date="2022-03" db="EMBL/GenBank/DDBJ databases">
        <title>Complete genome of Streptomyces rimosus ssp. rimosus R7 (=ATCC 10970).</title>
        <authorList>
            <person name="Beganovic S."/>
            <person name="Ruckert C."/>
            <person name="Busche T."/>
            <person name="Kalinowski J."/>
            <person name="Wittmann C."/>
        </authorList>
    </citation>
    <scope>NUCLEOTIDE SEQUENCE [LARGE SCALE GENOMIC DNA]</scope>
    <source>
        <strain evidence="2 3">R7</strain>
    </source>
</reference>
<name>A0ABY3Z4I4_STRRM</name>
<feature type="compositionally biased region" description="Basic and acidic residues" evidence="1">
    <location>
        <begin position="293"/>
        <end position="310"/>
    </location>
</feature>